<reference evidence="3" key="1">
    <citation type="journal article" date="2007" name="Proc. Natl. Acad. Sci. U.S.A.">
        <title>Spliced leader RNA trans-splicing in dinoflagellates.</title>
        <authorList>
            <person name="Zhang H."/>
            <person name="Hou Y."/>
            <person name="Miranda L."/>
            <person name="Campbell D.A."/>
            <person name="Sturm N.R."/>
            <person name="Gaasterland T."/>
            <person name="Lin S."/>
        </authorList>
    </citation>
    <scope>NUCLEOTIDE SEQUENCE</scope>
    <source>
        <strain evidence="3">CCMP1975</strain>
    </source>
</reference>
<evidence type="ECO:0000313" key="3">
    <source>
        <dbReference type="EMBL" id="ABV22301.1"/>
    </source>
</evidence>
<feature type="signal peptide" evidence="2">
    <location>
        <begin position="1"/>
        <end position="17"/>
    </location>
</feature>
<dbReference type="EMBL" id="EF134187">
    <property type="protein sequence ID" value="ABV22301.1"/>
    <property type="molecule type" value="mRNA"/>
</dbReference>
<protein>
    <submittedName>
        <fullName evidence="3">Uncharacterized protein</fullName>
    </submittedName>
</protein>
<evidence type="ECO:0000256" key="1">
    <source>
        <dbReference type="SAM" id="MobiDB-lite"/>
    </source>
</evidence>
<accession>A7WPZ7</accession>
<proteinExistence type="evidence at transcript level"/>
<organism evidence="3">
    <name type="scientific">Karlodinium veneficum</name>
    <name type="common">Dinoflagellate</name>
    <name type="synonym">Karlodinium micrum</name>
    <dbReference type="NCBI Taxonomy" id="407301"/>
    <lineage>
        <taxon>Eukaryota</taxon>
        <taxon>Sar</taxon>
        <taxon>Alveolata</taxon>
        <taxon>Dinophyceae</taxon>
        <taxon>Gymnodiniales</taxon>
        <taxon>Kareniaceae</taxon>
        <taxon>Karlodinium</taxon>
    </lineage>
</organism>
<feature type="compositionally biased region" description="Basic residues" evidence="1">
    <location>
        <begin position="166"/>
        <end position="177"/>
    </location>
</feature>
<feature type="region of interest" description="Disordered" evidence="1">
    <location>
        <begin position="149"/>
        <end position="177"/>
    </location>
</feature>
<evidence type="ECO:0000256" key="2">
    <source>
        <dbReference type="SAM" id="SignalP"/>
    </source>
</evidence>
<name>A7WPZ7_KARVE</name>
<feature type="chain" id="PRO_5002717609" evidence="2">
    <location>
        <begin position="18"/>
        <end position="177"/>
    </location>
</feature>
<dbReference type="AlphaFoldDB" id="A7WPZ7"/>
<keyword evidence="2" id="KW-0732">Signal</keyword>
<feature type="compositionally biased region" description="Basic and acidic residues" evidence="1">
    <location>
        <begin position="149"/>
        <end position="165"/>
    </location>
</feature>
<sequence>MLRALLALLSLLAHAVAQSSPSCDNEAGQVYPMSVGKEVGVCLQDPSKHALTDIDGNPRELEPGEKPMELSEDCKAFIKINEVCDKEIEEHCEGQYFQGDTMTCLTQWKYDVLGDDCKGVLPKKEAESVEVDADKAAWRAKRKGARDAAIKEIEKDKKKKEDAAKKGKKRRKSKKEL</sequence>